<keyword evidence="2" id="KW-1185">Reference proteome</keyword>
<accession>A0A564YW53</accession>
<sequence length="65" mass="7577">MILILPISMTSRWLAKLKKNIRSIQRLFLNMGLSKISPKMKLCEITYLFSVIPYLPKISKPLTKK</sequence>
<gene>
    <name evidence="1" type="ORF">WMSIL1_LOCUS9759</name>
</gene>
<dbReference type="AlphaFoldDB" id="A0A564YW53"/>
<protein>
    <submittedName>
        <fullName evidence="1">Uncharacterized protein</fullName>
    </submittedName>
</protein>
<evidence type="ECO:0000313" key="1">
    <source>
        <dbReference type="EMBL" id="VUZ50923.1"/>
    </source>
</evidence>
<evidence type="ECO:0000313" key="2">
    <source>
        <dbReference type="Proteomes" id="UP000321570"/>
    </source>
</evidence>
<dbReference type="Proteomes" id="UP000321570">
    <property type="component" value="Unassembled WGS sequence"/>
</dbReference>
<organism evidence="1 2">
    <name type="scientific">Hymenolepis diminuta</name>
    <name type="common">Rat tapeworm</name>
    <dbReference type="NCBI Taxonomy" id="6216"/>
    <lineage>
        <taxon>Eukaryota</taxon>
        <taxon>Metazoa</taxon>
        <taxon>Spiralia</taxon>
        <taxon>Lophotrochozoa</taxon>
        <taxon>Platyhelminthes</taxon>
        <taxon>Cestoda</taxon>
        <taxon>Eucestoda</taxon>
        <taxon>Cyclophyllidea</taxon>
        <taxon>Hymenolepididae</taxon>
        <taxon>Hymenolepis</taxon>
    </lineage>
</organism>
<proteinExistence type="predicted"/>
<dbReference type="EMBL" id="CABIJS010000410">
    <property type="protein sequence ID" value="VUZ50923.1"/>
    <property type="molecule type" value="Genomic_DNA"/>
</dbReference>
<name>A0A564YW53_HYMDI</name>
<reference evidence="1 2" key="1">
    <citation type="submission" date="2019-07" db="EMBL/GenBank/DDBJ databases">
        <authorList>
            <person name="Jastrzebski P J."/>
            <person name="Paukszto L."/>
            <person name="Jastrzebski P J."/>
        </authorList>
    </citation>
    <scope>NUCLEOTIDE SEQUENCE [LARGE SCALE GENOMIC DNA]</scope>
    <source>
        <strain evidence="1 2">WMS-il1</strain>
    </source>
</reference>